<dbReference type="GeneID" id="101852134"/>
<name>A0ABM0JB40_APLCA</name>
<organism evidence="2 3">
    <name type="scientific">Aplysia californica</name>
    <name type="common">California sea hare</name>
    <dbReference type="NCBI Taxonomy" id="6500"/>
    <lineage>
        <taxon>Eukaryota</taxon>
        <taxon>Metazoa</taxon>
        <taxon>Spiralia</taxon>
        <taxon>Lophotrochozoa</taxon>
        <taxon>Mollusca</taxon>
        <taxon>Gastropoda</taxon>
        <taxon>Heterobranchia</taxon>
        <taxon>Euthyneura</taxon>
        <taxon>Tectipleura</taxon>
        <taxon>Aplysiida</taxon>
        <taxon>Aplysioidea</taxon>
        <taxon>Aplysiidae</taxon>
        <taxon>Aplysia</taxon>
    </lineage>
</organism>
<gene>
    <name evidence="3" type="primary">LOC101852134</name>
</gene>
<dbReference type="Proteomes" id="UP000694888">
    <property type="component" value="Unplaced"/>
</dbReference>
<proteinExistence type="predicted"/>
<evidence type="ECO:0000313" key="2">
    <source>
        <dbReference type="Proteomes" id="UP000694888"/>
    </source>
</evidence>
<dbReference type="PANTHER" id="PTHR28494:SF1">
    <property type="entry name" value="RAB7A-INTERACTING MON1-CCZ1 COMPLEX SUBUNIT 1"/>
    <property type="match status" value="1"/>
</dbReference>
<accession>A0ABM0JB40</accession>
<reference evidence="3" key="1">
    <citation type="submission" date="2025-08" db="UniProtKB">
        <authorList>
            <consortium name="RefSeq"/>
        </authorList>
    </citation>
    <scope>IDENTIFICATION</scope>
</reference>
<dbReference type="Pfam" id="PF17716">
    <property type="entry name" value="RIMC1"/>
    <property type="match status" value="2"/>
</dbReference>
<dbReference type="PANTHER" id="PTHR28494">
    <property type="entry name" value="UPF0600 PROTEIN C5ORF51"/>
    <property type="match status" value="1"/>
</dbReference>
<evidence type="ECO:0000313" key="3">
    <source>
        <dbReference type="RefSeq" id="XP_005089588.1"/>
    </source>
</evidence>
<sequence length="375" mass="41673">MATGNTDAKQVLATYCESLLGEIRKQKQNTGDDNEKDIVLSLYEYKCQSLWEEINSCDNSALAQESNVVKYLQNIARLVLDSTYLEECTLVNEEFSTPTTWTTIKEIAGILNNVEKLAELAVPGKKPVVSLGAEIVECLRWRRGALCYMYGYTLNEAQPDRGYPDHYKQCLENGVSEILTMLSTRANPNWLRSHVAHNTESDRSQEQEVVCNDRTAARLFLEGILSDTHMLALMYCGELCYWHAQAVEKKIFPKSSSPGQSPDTSALSVSDFLARINGEVAEDSPSKCVSSSEKSGKNSESDRTESSEGKSSCESENSTGQKSDVKGQRTRQGQVYIDIGLLCLKKYVEIAQGPLSIGGWTTDQAKKILQYFSDS</sequence>
<dbReference type="RefSeq" id="XP_005089588.1">
    <property type="nucleotide sequence ID" value="XM_005089531.3"/>
</dbReference>
<keyword evidence="2" id="KW-1185">Reference proteome</keyword>
<protein>
    <submittedName>
        <fullName evidence="3">UPF0600 protein C5orf51 homolog</fullName>
    </submittedName>
</protein>
<feature type="region of interest" description="Disordered" evidence="1">
    <location>
        <begin position="281"/>
        <end position="329"/>
    </location>
</feature>
<evidence type="ECO:0000256" key="1">
    <source>
        <dbReference type="SAM" id="MobiDB-lite"/>
    </source>
</evidence>
<feature type="compositionally biased region" description="Basic and acidic residues" evidence="1">
    <location>
        <begin position="294"/>
        <end position="313"/>
    </location>
</feature>
<dbReference type="InterPro" id="IPR037657">
    <property type="entry name" value="RIMC1"/>
</dbReference>